<evidence type="ECO:0000313" key="1">
    <source>
        <dbReference type="EMBL" id="KJK61191.1"/>
    </source>
</evidence>
<protein>
    <submittedName>
        <fullName evidence="1">Uncharacterized protein</fullName>
    </submittedName>
</protein>
<dbReference type="Proteomes" id="UP000033540">
    <property type="component" value="Unassembled WGS sequence"/>
</dbReference>
<dbReference type="AlphaFoldDB" id="A0A0F0I1Y3"/>
<name>A0A0F0I1Y3_ASPPU</name>
<accession>A0A0F0I1Y3</accession>
<proteinExistence type="predicted"/>
<organism evidence="1 2">
    <name type="scientific">Aspergillus parasiticus (strain ATCC 56775 / NRRL 5862 / SRRC 143 / SU-1)</name>
    <dbReference type="NCBI Taxonomy" id="1403190"/>
    <lineage>
        <taxon>Eukaryota</taxon>
        <taxon>Fungi</taxon>
        <taxon>Dikarya</taxon>
        <taxon>Ascomycota</taxon>
        <taxon>Pezizomycotina</taxon>
        <taxon>Eurotiomycetes</taxon>
        <taxon>Eurotiomycetidae</taxon>
        <taxon>Eurotiales</taxon>
        <taxon>Aspergillaceae</taxon>
        <taxon>Aspergillus</taxon>
        <taxon>Aspergillus subgen. Circumdati</taxon>
    </lineage>
</organism>
<comment type="caution">
    <text evidence="1">The sequence shown here is derived from an EMBL/GenBank/DDBJ whole genome shotgun (WGS) entry which is preliminary data.</text>
</comment>
<dbReference type="OrthoDB" id="3943221at2759"/>
<reference evidence="1 2" key="1">
    <citation type="submission" date="2015-02" db="EMBL/GenBank/DDBJ databases">
        <title>Draft genome sequence of Aspergillus parasiticus SU-1.</title>
        <authorList>
            <person name="Yu J."/>
            <person name="Fedorova N."/>
            <person name="Yin Y."/>
            <person name="Losada L."/>
            <person name="Zafar N."/>
            <person name="Taujale R."/>
            <person name="Ehrlich K.C."/>
            <person name="Bhatnagar D."/>
            <person name="Cleveland T.E."/>
            <person name="Bennett J.W."/>
            <person name="Nierman W.C."/>
        </authorList>
    </citation>
    <scope>NUCLEOTIDE SEQUENCE [LARGE SCALE GENOMIC DNA]</scope>
    <source>
        <strain evidence="2">ATCC 56775 / NRRL 5862 / SRRC 143 / SU-1</strain>
    </source>
</reference>
<gene>
    <name evidence="1" type="ORF">P875_00042561</name>
</gene>
<sequence>MATPVFQKLPKQPKRVILQLRVDQFIDCLQDDFEDAIEKYLVVSGRSMSEIHLGRHFIHIEPFQSDDVPQKYFHIVLDIEQCQGPVAFCTLPHELFHIRRTGKGIQLLKTNNQLIAENMLRKIRSYTDELYPWGRTRV</sequence>
<dbReference type="EMBL" id="JZEE01000689">
    <property type="protein sequence ID" value="KJK61191.1"/>
    <property type="molecule type" value="Genomic_DNA"/>
</dbReference>
<evidence type="ECO:0000313" key="2">
    <source>
        <dbReference type="Proteomes" id="UP000033540"/>
    </source>
</evidence>